<dbReference type="Gene3D" id="3.10.10.10">
    <property type="entry name" value="HIV Type 1 Reverse Transcriptase, subunit A, domain 1"/>
    <property type="match status" value="1"/>
</dbReference>
<evidence type="ECO:0000256" key="5">
    <source>
        <dbReference type="PROSITE-ProRule" id="PRU00047"/>
    </source>
</evidence>
<evidence type="ECO:0000256" key="1">
    <source>
        <dbReference type="ARBA" id="ARBA00022679"/>
    </source>
</evidence>
<keyword evidence="7" id="KW-1185">Reference proteome</keyword>
<feature type="domain" description="CCHC-type" evidence="6">
    <location>
        <begin position="340"/>
        <end position="356"/>
    </location>
</feature>
<dbReference type="PROSITE" id="PS50158">
    <property type="entry name" value="ZF_CCHC"/>
    <property type="match status" value="1"/>
</dbReference>
<dbReference type="CDD" id="cd00303">
    <property type="entry name" value="retropepsin_like"/>
    <property type="match status" value="1"/>
</dbReference>
<evidence type="ECO:0000259" key="6">
    <source>
        <dbReference type="PROSITE" id="PS50158"/>
    </source>
</evidence>
<name>A0A0N5C9N4_STREA</name>
<dbReference type="InterPro" id="IPR050951">
    <property type="entry name" value="Retrovirus_Pol_polyprotein"/>
</dbReference>
<evidence type="ECO:0000256" key="3">
    <source>
        <dbReference type="ARBA" id="ARBA00022722"/>
    </source>
</evidence>
<dbReference type="Pfam" id="PF13650">
    <property type="entry name" value="Asp_protease_2"/>
    <property type="match status" value="1"/>
</dbReference>
<dbReference type="GO" id="GO:0008270">
    <property type="term" value="F:zinc ion binding"/>
    <property type="evidence" value="ECO:0007669"/>
    <property type="project" value="UniProtKB-KW"/>
</dbReference>
<dbReference type="InterPro" id="IPR043502">
    <property type="entry name" value="DNA/RNA_pol_sf"/>
</dbReference>
<dbReference type="SUPFAM" id="SSF56672">
    <property type="entry name" value="DNA/RNA polymerases"/>
    <property type="match status" value="1"/>
</dbReference>
<evidence type="ECO:0000256" key="2">
    <source>
        <dbReference type="ARBA" id="ARBA00022695"/>
    </source>
</evidence>
<keyword evidence="3" id="KW-0540">Nuclease</keyword>
<dbReference type="InterPro" id="IPR001878">
    <property type="entry name" value="Znf_CCHC"/>
</dbReference>
<dbReference type="SUPFAM" id="SSF57756">
    <property type="entry name" value="Retrovirus zinc finger-like domains"/>
    <property type="match status" value="1"/>
</dbReference>
<dbReference type="PANTHER" id="PTHR37984">
    <property type="entry name" value="PROTEIN CBG26694"/>
    <property type="match status" value="1"/>
</dbReference>
<evidence type="ECO:0000256" key="4">
    <source>
        <dbReference type="ARBA" id="ARBA00022759"/>
    </source>
</evidence>
<keyword evidence="2" id="KW-0548">Nucleotidyltransferase</keyword>
<dbReference type="GO" id="GO:0004519">
    <property type="term" value="F:endonuclease activity"/>
    <property type="evidence" value="ECO:0007669"/>
    <property type="project" value="UniProtKB-KW"/>
</dbReference>
<dbReference type="GO" id="GO:0019899">
    <property type="term" value="F:enzyme binding"/>
    <property type="evidence" value="ECO:0007669"/>
    <property type="project" value="UniProtKB-ARBA"/>
</dbReference>
<keyword evidence="5" id="KW-0862">Zinc</keyword>
<keyword evidence="1" id="KW-0808">Transferase</keyword>
<dbReference type="SMART" id="SM00343">
    <property type="entry name" value="ZnF_C2HC"/>
    <property type="match status" value="1"/>
</dbReference>
<dbReference type="Gene3D" id="2.40.70.10">
    <property type="entry name" value="Acid Proteases"/>
    <property type="match status" value="1"/>
</dbReference>
<dbReference type="PANTHER" id="PTHR37984:SF5">
    <property type="entry name" value="PROTEIN NYNRIN-LIKE"/>
    <property type="match status" value="1"/>
</dbReference>
<accession>A0A0N5C9N4</accession>
<organism evidence="7 8">
    <name type="scientific">Strongyloides papillosus</name>
    <name type="common">Intestinal threadworm</name>
    <dbReference type="NCBI Taxonomy" id="174720"/>
    <lineage>
        <taxon>Eukaryota</taxon>
        <taxon>Metazoa</taxon>
        <taxon>Ecdysozoa</taxon>
        <taxon>Nematoda</taxon>
        <taxon>Chromadorea</taxon>
        <taxon>Rhabditida</taxon>
        <taxon>Tylenchina</taxon>
        <taxon>Panagrolaimomorpha</taxon>
        <taxon>Strongyloidoidea</taxon>
        <taxon>Strongyloididae</taxon>
        <taxon>Strongyloides</taxon>
    </lineage>
</organism>
<protein>
    <submittedName>
        <fullName evidence="8">CCHC-type domain-containing protein</fullName>
    </submittedName>
</protein>
<dbReference type="WBParaSite" id="SPAL_0001461300.1">
    <property type="protein sequence ID" value="SPAL_0001461300.1"/>
    <property type="gene ID" value="SPAL_0001461300"/>
</dbReference>
<dbReference type="Gene3D" id="4.10.60.10">
    <property type="entry name" value="Zinc finger, CCHC-type"/>
    <property type="match status" value="1"/>
</dbReference>
<dbReference type="GO" id="GO:0003676">
    <property type="term" value="F:nucleic acid binding"/>
    <property type="evidence" value="ECO:0007669"/>
    <property type="project" value="InterPro"/>
</dbReference>
<keyword evidence="4" id="KW-0378">Hydrolase</keyword>
<keyword evidence="5" id="KW-0479">Metal-binding</keyword>
<dbReference type="PROSITE" id="PS51257">
    <property type="entry name" value="PROKAR_LIPOPROTEIN"/>
    <property type="match status" value="1"/>
</dbReference>
<keyword evidence="4" id="KW-0255">Endonuclease</keyword>
<dbReference type="GO" id="GO:0016779">
    <property type="term" value="F:nucleotidyltransferase activity"/>
    <property type="evidence" value="ECO:0007669"/>
    <property type="project" value="UniProtKB-KW"/>
</dbReference>
<evidence type="ECO:0000313" key="7">
    <source>
        <dbReference type="Proteomes" id="UP000046392"/>
    </source>
</evidence>
<reference evidence="8" key="1">
    <citation type="submission" date="2017-02" db="UniProtKB">
        <authorList>
            <consortium name="WormBaseParasite"/>
        </authorList>
    </citation>
    <scope>IDENTIFICATION</scope>
</reference>
<sequence>MKVFKTFTIFTIITVSCIVMVCNRIVRLHVSITPKCLSFSGEIKKENVTGTLLNHKNSTFSQSVTSLCDQKMTISSIIGTDTISKRGTKEELARRIVESGEDGTKLAYLIRRIEQIDPEDLEFSYREPKEEVNGTKSEVVENAKKESTRNSLELMKSVKTMEEGCNVEVFIKRFQLALSAAGLSPQSSEATSWLLMKVSDDIQFRLQEYFVNIEEVSSTILCGKLRNWYSTTMTKAEAECELIAFKLDQKNIEESLKKLKILVSAQNVHLARKDKDDRIRYEILRQLREIPNLKNLGLIGRNFSLDELEAELKIECKLENLHISKNNEGEKNYDKKKIKKCFGCQQPGHIKTECPNVEKEERISNIIEEMDDSNENTIDASIMVNDLVKAVKVFPDSGSKINCINPKLVREMSLTLSEKKKKGALADGSPINVNTIIEQIELTLNGKKIKMRDVWVLDIKHDLLIGTRTLCECDFVIKWNKSIDDDDKMMMQCGEEQQVELKCEIIKKTPDVWLEPDFDLELFKFNSPTIELNNGEISEQNMYDPLSAMRNELSNQVQMKLGTEKIQKFYKLKLVAGLIAVRKKDGTVRLCQDLHVFNKMVRKVRKKNAYWIRKLPIIVDSIKAMRFKDEKYGSFKFNFTNHVSADTNSVNNMLFRQKSCAENRRQVQRKVNKLGYKKTAPLNKIEKITNSGDNWTLKSK</sequence>
<dbReference type="AlphaFoldDB" id="A0A0N5C9N4"/>
<dbReference type="InterPro" id="IPR036875">
    <property type="entry name" value="Znf_CCHC_sf"/>
</dbReference>
<proteinExistence type="predicted"/>
<dbReference type="Proteomes" id="UP000046392">
    <property type="component" value="Unplaced"/>
</dbReference>
<dbReference type="InterPro" id="IPR021109">
    <property type="entry name" value="Peptidase_aspartic_dom_sf"/>
</dbReference>
<evidence type="ECO:0000313" key="8">
    <source>
        <dbReference type="WBParaSite" id="SPAL_0001461300.1"/>
    </source>
</evidence>
<keyword evidence="5" id="KW-0863">Zinc-finger</keyword>